<evidence type="ECO:0000256" key="1">
    <source>
        <dbReference type="SAM" id="MobiDB-lite"/>
    </source>
</evidence>
<feature type="region of interest" description="Disordered" evidence="1">
    <location>
        <begin position="1"/>
        <end position="43"/>
    </location>
</feature>
<reference evidence="2" key="1">
    <citation type="submission" date="2022-01" db="EMBL/GenBank/DDBJ databases">
        <title>Genome Sequence Resource for Two Populations of Ditylenchus destructor, the Migratory Endoparasitic Phytonematode.</title>
        <authorList>
            <person name="Zhang H."/>
            <person name="Lin R."/>
            <person name="Xie B."/>
        </authorList>
    </citation>
    <scope>NUCLEOTIDE SEQUENCE</scope>
    <source>
        <strain evidence="2">BazhouSP</strain>
    </source>
</reference>
<protein>
    <submittedName>
        <fullName evidence="2">Uncharacterized protein</fullName>
    </submittedName>
</protein>
<gene>
    <name evidence="2" type="ORF">DdX_02148</name>
</gene>
<proteinExistence type="predicted"/>
<organism evidence="2 3">
    <name type="scientific">Ditylenchus destructor</name>
    <dbReference type="NCBI Taxonomy" id="166010"/>
    <lineage>
        <taxon>Eukaryota</taxon>
        <taxon>Metazoa</taxon>
        <taxon>Ecdysozoa</taxon>
        <taxon>Nematoda</taxon>
        <taxon>Chromadorea</taxon>
        <taxon>Rhabditida</taxon>
        <taxon>Tylenchina</taxon>
        <taxon>Tylenchomorpha</taxon>
        <taxon>Sphaerularioidea</taxon>
        <taxon>Anguinidae</taxon>
        <taxon>Anguininae</taxon>
        <taxon>Ditylenchus</taxon>
    </lineage>
</organism>
<accession>A0AAD4NDM3</accession>
<name>A0AAD4NDM3_9BILA</name>
<feature type="compositionally biased region" description="Low complexity" evidence="1">
    <location>
        <begin position="18"/>
        <end position="33"/>
    </location>
</feature>
<sequence length="255" mass="28788">MDTFWPRIPTGYDLHEPASQTSSLATSDLSTAQPDSPTDTIPLLSHERPYTPLVCGLFTREEAQILGRTLKCALSQCDFGGEIVIRLLNDKRSLFKSLLARCTDEADNIEVFSVSSMRKTCPRAASVSNGVTLFFIRALAVLENGDNTTEDELCSMSRANGRMHYRMKVWFQAENFLCVKRSIVDTILMANAKNRRVRHSAGCARIRSYSADTRHRRERHNIEATWMKLMGCVISWMKQGFLEAALSNSEEDIKL</sequence>
<dbReference type="AlphaFoldDB" id="A0AAD4NDM3"/>
<evidence type="ECO:0000313" key="3">
    <source>
        <dbReference type="Proteomes" id="UP001201812"/>
    </source>
</evidence>
<comment type="caution">
    <text evidence="2">The sequence shown here is derived from an EMBL/GenBank/DDBJ whole genome shotgun (WGS) entry which is preliminary data.</text>
</comment>
<dbReference type="Gene3D" id="1.10.490.10">
    <property type="entry name" value="Globins"/>
    <property type="match status" value="1"/>
</dbReference>
<dbReference type="EMBL" id="JAKKPZ010000002">
    <property type="protein sequence ID" value="KAI1725489.1"/>
    <property type="molecule type" value="Genomic_DNA"/>
</dbReference>
<dbReference type="GO" id="GO:0020037">
    <property type="term" value="F:heme binding"/>
    <property type="evidence" value="ECO:0007669"/>
    <property type="project" value="InterPro"/>
</dbReference>
<dbReference type="GO" id="GO:0019825">
    <property type="term" value="F:oxygen binding"/>
    <property type="evidence" value="ECO:0007669"/>
    <property type="project" value="InterPro"/>
</dbReference>
<evidence type="ECO:0000313" key="2">
    <source>
        <dbReference type="EMBL" id="KAI1725489.1"/>
    </source>
</evidence>
<dbReference type="Proteomes" id="UP001201812">
    <property type="component" value="Unassembled WGS sequence"/>
</dbReference>
<dbReference type="InterPro" id="IPR012292">
    <property type="entry name" value="Globin/Proto"/>
</dbReference>
<keyword evidence="3" id="KW-1185">Reference proteome</keyword>